<evidence type="ECO:0000313" key="2">
    <source>
        <dbReference type="Proteomes" id="UP000198811"/>
    </source>
</evidence>
<gene>
    <name evidence="1" type="ORF">SAMN05216497_1223</name>
</gene>
<evidence type="ECO:0000313" key="1">
    <source>
        <dbReference type="EMBL" id="SDL35191.1"/>
    </source>
</evidence>
<evidence type="ECO:0008006" key="3">
    <source>
        <dbReference type="Google" id="ProtNLM"/>
    </source>
</evidence>
<sequence length="152" mass="18240">MEITLENLRRYSMEGFYNSRNPQVQTLRYMTDEIIKVIDTTKIKVVYPKNLFIDNKQIELYLFDDGDHIFKITYENKEVCIFLYLLKDITRLKNSVNYENKSRSLTIEFSNGEIFEFNSASDTNSYHMHRFEDLIIDIWKSFIKFGTSNNKK</sequence>
<dbReference type="EMBL" id="FNGL01000022">
    <property type="protein sequence ID" value="SDL35191.1"/>
    <property type="molecule type" value="Genomic_DNA"/>
</dbReference>
<comment type="caution">
    <text evidence="1">The sequence shown here is derived from an EMBL/GenBank/DDBJ whole genome shotgun (WGS) entry which is preliminary data.</text>
</comment>
<reference evidence="1 2" key="1">
    <citation type="submission" date="2016-10" db="EMBL/GenBank/DDBJ databases">
        <authorList>
            <person name="Varghese N."/>
            <person name="Submissions S."/>
        </authorList>
    </citation>
    <scope>NUCLEOTIDE SEQUENCE [LARGE SCALE GENOMIC DNA]</scope>
    <source>
        <strain evidence="1 2">NLAE-zl-C224</strain>
    </source>
</reference>
<dbReference type="Pfam" id="PF13048">
    <property type="entry name" value="DUF3908"/>
    <property type="match status" value="1"/>
</dbReference>
<name>A0ABY0QN89_CLOCO</name>
<dbReference type="InterPro" id="IPR025020">
    <property type="entry name" value="DUF3908"/>
</dbReference>
<organism evidence="1 2">
    <name type="scientific">Clostridium cochlearium</name>
    <dbReference type="NCBI Taxonomy" id="1494"/>
    <lineage>
        <taxon>Bacteria</taxon>
        <taxon>Bacillati</taxon>
        <taxon>Bacillota</taxon>
        <taxon>Clostridia</taxon>
        <taxon>Eubacteriales</taxon>
        <taxon>Clostridiaceae</taxon>
        <taxon>Clostridium</taxon>
    </lineage>
</organism>
<accession>A0ABY0QN89</accession>
<dbReference type="Proteomes" id="UP000198811">
    <property type="component" value="Unassembled WGS sequence"/>
</dbReference>
<proteinExistence type="predicted"/>
<dbReference type="RefSeq" id="WP_089867365.1">
    <property type="nucleotide sequence ID" value="NZ_FNGL01000022.1"/>
</dbReference>
<protein>
    <recommendedName>
        <fullName evidence="3">DUF3908 domain-containing protein</fullName>
    </recommendedName>
</protein>
<keyword evidence="2" id="KW-1185">Reference proteome</keyword>